<keyword evidence="1" id="KW-0472">Membrane</keyword>
<reference evidence="3 4" key="1">
    <citation type="submission" date="2015-03" db="EMBL/GenBank/DDBJ databases">
        <title>Luteipulveratus halotolerans sp. nov., a novel actinobacterium (Dermacoccaceae) from Sarawak, Malaysia.</title>
        <authorList>
            <person name="Juboi H."/>
            <person name="Basik A."/>
            <person name="Shamsul S.S."/>
            <person name="Arnold P."/>
            <person name="Schmitt E.K."/>
            <person name="Sanglier J.-J."/>
            <person name="Yeo T."/>
        </authorList>
    </citation>
    <scope>NUCLEOTIDE SEQUENCE [LARGE SCALE GENOMIC DNA]</scope>
    <source>
        <strain evidence="3 4">MN07-A0370</strain>
    </source>
</reference>
<dbReference type="Proteomes" id="UP000066480">
    <property type="component" value="Chromosome"/>
</dbReference>
<keyword evidence="4" id="KW-1185">Reference proteome</keyword>
<dbReference type="AlphaFoldDB" id="A0A0K1JP53"/>
<proteinExistence type="predicted"/>
<feature type="transmembrane region" description="Helical" evidence="1">
    <location>
        <begin position="59"/>
        <end position="80"/>
    </location>
</feature>
<dbReference type="EMBL" id="CP011112">
    <property type="protein sequence ID" value="AKU18491.1"/>
    <property type="molecule type" value="Genomic_DNA"/>
</dbReference>
<protein>
    <submittedName>
        <fullName evidence="3">Uncharacterized protein</fullName>
    </submittedName>
</protein>
<dbReference type="KEGG" id="lmoi:VV02_25905"/>
<dbReference type="KEGG" id="lmoi:VV02_00075"/>
<keyword evidence="1" id="KW-0812">Transmembrane</keyword>
<feature type="transmembrane region" description="Helical" evidence="1">
    <location>
        <begin position="12"/>
        <end position="32"/>
    </location>
</feature>
<evidence type="ECO:0000256" key="1">
    <source>
        <dbReference type="SAM" id="Phobius"/>
    </source>
</evidence>
<dbReference type="OrthoDB" id="2717873at2"/>
<gene>
    <name evidence="2" type="ORF">VV02_00075</name>
    <name evidence="3" type="ORF">VV02_25905</name>
</gene>
<evidence type="ECO:0000313" key="2">
    <source>
        <dbReference type="EMBL" id="AKU14635.1"/>
    </source>
</evidence>
<feature type="transmembrane region" description="Helical" evidence="1">
    <location>
        <begin position="101"/>
        <end position="125"/>
    </location>
</feature>
<accession>A0A0K1JP53</accession>
<dbReference type="EMBL" id="CP011112">
    <property type="protein sequence ID" value="AKU14635.1"/>
    <property type="molecule type" value="Genomic_DNA"/>
</dbReference>
<dbReference type="RefSeq" id="WP_052589154.1">
    <property type="nucleotide sequence ID" value="NZ_CP011112.1"/>
</dbReference>
<feature type="transmembrane region" description="Helical" evidence="1">
    <location>
        <begin position="137"/>
        <end position="161"/>
    </location>
</feature>
<keyword evidence="1" id="KW-1133">Transmembrane helix</keyword>
<name>A0A0K1JP53_9MICO</name>
<sequence>MTTRPTPPAPRWIVRLAHISALSPVLSSLWRLPLMFGVSMGMDHEFMDEMMSHPFLVRAAYLVGLGVLSDGLAFLAIGLVRPWGEVFPRWLPLIGGRAVPVGFAATAALLGGLGATLFGATVAFGMPSNMTWDAWGVLMYGCYAPLALWGPTLLVVTADYVRRRTVGRRVSPVGQAVA</sequence>
<evidence type="ECO:0000313" key="4">
    <source>
        <dbReference type="Proteomes" id="UP000066480"/>
    </source>
</evidence>
<organism evidence="3 4">
    <name type="scientific">Luteipulveratus mongoliensis</name>
    <dbReference type="NCBI Taxonomy" id="571913"/>
    <lineage>
        <taxon>Bacteria</taxon>
        <taxon>Bacillati</taxon>
        <taxon>Actinomycetota</taxon>
        <taxon>Actinomycetes</taxon>
        <taxon>Micrococcales</taxon>
        <taxon>Dermacoccaceae</taxon>
        <taxon>Luteipulveratus</taxon>
    </lineage>
</organism>
<evidence type="ECO:0000313" key="3">
    <source>
        <dbReference type="EMBL" id="AKU18491.1"/>
    </source>
</evidence>